<dbReference type="EC" id="3.1.-.-" evidence="3"/>
<dbReference type="eggNOG" id="COG2337">
    <property type="taxonomic scope" value="Bacteria"/>
</dbReference>
<dbReference type="EMBL" id="JROM01000011">
    <property type="protein sequence ID" value="KHE75289.1"/>
    <property type="molecule type" value="Genomic_DNA"/>
</dbReference>
<keyword evidence="2" id="KW-1277">Toxin-antitoxin system</keyword>
<dbReference type="Pfam" id="PF02452">
    <property type="entry name" value="PemK_toxin"/>
    <property type="match status" value="1"/>
</dbReference>
<dbReference type="InterPro" id="IPR003477">
    <property type="entry name" value="PemK-like"/>
</dbReference>
<dbReference type="GO" id="GO:0004521">
    <property type="term" value="F:RNA endonuclease activity"/>
    <property type="evidence" value="ECO:0007669"/>
    <property type="project" value="TreeGrafter"/>
</dbReference>
<dbReference type="GO" id="GO:0006402">
    <property type="term" value="P:mRNA catabolic process"/>
    <property type="evidence" value="ECO:0007669"/>
    <property type="project" value="TreeGrafter"/>
</dbReference>
<evidence type="ECO:0000313" key="4">
    <source>
        <dbReference type="EMBL" id="KHE75289.1"/>
    </source>
</evidence>
<dbReference type="PIRSF" id="PIRSF033490">
    <property type="entry name" value="MazF"/>
    <property type="match status" value="1"/>
</dbReference>
<keyword evidence="3" id="KW-0255">Endonuclease</keyword>
<dbReference type="RefSeq" id="WP_035960936.1">
    <property type="nucleotide sequence ID" value="NZ_JBFCQG010000004.1"/>
</dbReference>
<comment type="similarity">
    <text evidence="1 3">Belongs to the PemK/MazF family.</text>
</comment>
<organism evidence="4 5">
    <name type="scientific">Kocuria marina</name>
    <dbReference type="NCBI Taxonomy" id="223184"/>
    <lineage>
        <taxon>Bacteria</taxon>
        <taxon>Bacillati</taxon>
        <taxon>Actinomycetota</taxon>
        <taxon>Actinomycetes</taxon>
        <taxon>Micrococcales</taxon>
        <taxon>Micrococcaceae</taxon>
        <taxon>Kocuria</taxon>
    </lineage>
</organism>
<sequence length="114" mass="12310">MVIRRGLVCWVDFGEPRGSAPAKRRPAVVVQSDRYNASRISTVVILPITSNTALARHPGNVFLPASASGLPKDSVINVSQPMTVDRSDLEDTGFVLPDSLMRAVDAGLRRVVNL</sequence>
<name>A0A0B0DJ58_9MICC</name>
<dbReference type="PANTHER" id="PTHR33988">
    <property type="entry name" value="ENDORIBONUCLEASE MAZF-RELATED"/>
    <property type="match status" value="1"/>
</dbReference>
<keyword evidence="3" id="KW-0378">Hydrolase</keyword>
<comment type="function">
    <text evidence="3">Toxic component of a type II toxin-antitoxin (TA) system.</text>
</comment>
<comment type="caution">
    <text evidence="4">The sequence shown here is derived from an EMBL/GenBank/DDBJ whole genome shotgun (WGS) entry which is preliminary data.</text>
</comment>
<evidence type="ECO:0000256" key="1">
    <source>
        <dbReference type="ARBA" id="ARBA00007521"/>
    </source>
</evidence>
<keyword evidence="3" id="KW-0540">Nuclease</keyword>
<evidence type="ECO:0000313" key="5">
    <source>
        <dbReference type="Proteomes" id="UP000030664"/>
    </source>
</evidence>
<dbReference type="GO" id="GO:0016787">
    <property type="term" value="F:hydrolase activity"/>
    <property type="evidence" value="ECO:0007669"/>
    <property type="project" value="UniProtKB-KW"/>
</dbReference>
<dbReference type="AlphaFoldDB" id="A0A0B0DJ58"/>
<evidence type="ECO:0000256" key="3">
    <source>
        <dbReference type="PIRNR" id="PIRNR033490"/>
    </source>
</evidence>
<proteinExistence type="inferred from homology"/>
<dbReference type="SUPFAM" id="SSF50118">
    <property type="entry name" value="Cell growth inhibitor/plasmid maintenance toxic component"/>
    <property type="match status" value="1"/>
</dbReference>
<protein>
    <recommendedName>
        <fullName evidence="3">mRNA interferase</fullName>
        <ecNumber evidence="3">3.1.-.-</ecNumber>
    </recommendedName>
</protein>
<evidence type="ECO:0000256" key="2">
    <source>
        <dbReference type="ARBA" id="ARBA00022649"/>
    </source>
</evidence>
<dbReference type="Gene3D" id="2.30.30.110">
    <property type="match status" value="1"/>
</dbReference>
<gene>
    <name evidence="4" type="ORF">AS25_02530</name>
</gene>
<dbReference type="PANTHER" id="PTHR33988:SF2">
    <property type="entry name" value="ENDORIBONUCLEASE MAZF"/>
    <property type="match status" value="1"/>
</dbReference>
<dbReference type="InterPro" id="IPR011067">
    <property type="entry name" value="Plasmid_toxin/cell-grow_inhib"/>
</dbReference>
<reference evidence="4 5" key="1">
    <citation type="submission" date="2014-09" db="EMBL/GenBank/DDBJ databases">
        <title>High-quality draft genome sequence of Kocuria marina SO9-6, an actinobacterium isolated from a copper mine.</title>
        <authorList>
            <person name="Castro D.B."/>
            <person name="Pereira L.B."/>
            <person name="Silva M.V."/>
            <person name="Silva B.P."/>
            <person name="Zanardi B.R."/>
            <person name="Carlos C."/>
            <person name="Belgini D.R."/>
            <person name="Limache E.G."/>
            <person name="Lacerda G.V."/>
            <person name="Nery M.B."/>
            <person name="Gomes M.B."/>
            <person name="Souza S."/>
            <person name="Silva T.M."/>
            <person name="Rodrigues V.D."/>
            <person name="Paulino L.C."/>
            <person name="Vicentini R."/>
            <person name="Ferraz L.F."/>
            <person name="Ottoboni L.M."/>
        </authorList>
    </citation>
    <scope>NUCLEOTIDE SEQUENCE [LARGE SCALE GENOMIC DNA]</scope>
    <source>
        <strain evidence="4 5">SO9-6</strain>
    </source>
</reference>
<dbReference type="Proteomes" id="UP000030664">
    <property type="component" value="Unassembled WGS sequence"/>
</dbReference>
<accession>A0A0B0DJ58</accession>
<dbReference type="GO" id="GO:0003677">
    <property type="term" value="F:DNA binding"/>
    <property type="evidence" value="ECO:0007669"/>
    <property type="project" value="InterPro"/>
</dbReference>
<dbReference type="STRING" id="223184.AS25_02530"/>
<dbReference type="GO" id="GO:0016075">
    <property type="term" value="P:rRNA catabolic process"/>
    <property type="evidence" value="ECO:0007669"/>
    <property type="project" value="TreeGrafter"/>
</dbReference>